<proteinExistence type="predicted"/>
<keyword evidence="12 14" id="KW-0830">Ubiquinone</keyword>
<dbReference type="InterPro" id="IPR049398">
    <property type="entry name" value="ETF-QO/FixC_UQ-bd"/>
</dbReference>
<dbReference type="EMBL" id="CP018191">
    <property type="protein sequence ID" value="APH53783.1"/>
    <property type="molecule type" value="Genomic_DNA"/>
</dbReference>
<dbReference type="SUPFAM" id="SSF54862">
    <property type="entry name" value="4Fe-4S ferredoxins"/>
    <property type="match status" value="1"/>
</dbReference>
<evidence type="ECO:0000256" key="12">
    <source>
        <dbReference type="ARBA" id="ARBA00023075"/>
    </source>
</evidence>
<evidence type="ECO:0000256" key="4">
    <source>
        <dbReference type="ARBA" id="ARBA00022485"/>
    </source>
</evidence>
<dbReference type="FunFam" id="3.30.70.20:FF:000012">
    <property type="entry name" value="Electron transfer flavoprotein-ubiquinone oxidoreductase, mitochondrial"/>
    <property type="match status" value="1"/>
</dbReference>
<keyword evidence="9 14" id="KW-0560">Oxidoreductase</keyword>
<dbReference type="Gene3D" id="3.30.9.90">
    <property type="match status" value="1"/>
</dbReference>
<dbReference type="InterPro" id="IPR002938">
    <property type="entry name" value="FAD-bd"/>
</dbReference>
<dbReference type="Pfam" id="PF05187">
    <property type="entry name" value="Fer4_ETF_QO"/>
    <property type="match status" value="1"/>
</dbReference>
<protein>
    <recommendedName>
        <fullName evidence="14">Electron transfer flavoprotein-ubiquinone oxidoreductase</fullName>
        <shortName evidence="14">ETF-QO</shortName>
        <ecNumber evidence="14">1.5.5.1</ecNumber>
    </recommendedName>
</protein>
<dbReference type="GO" id="GO:0051539">
    <property type="term" value="F:4 iron, 4 sulfur cluster binding"/>
    <property type="evidence" value="ECO:0007669"/>
    <property type="project" value="UniProtKB-UniRule"/>
</dbReference>
<evidence type="ECO:0000256" key="7">
    <source>
        <dbReference type="ARBA" id="ARBA00022827"/>
    </source>
</evidence>
<keyword evidence="7 14" id="KW-0274">FAD</keyword>
<feature type="domain" description="ETF-QO/FixX C-terminal" evidence="16">
    <location>
        <begin position="493"/>
        <end position="594"/>
    </location>
</feature>
<dbReference type="PANTHER" id="PTHR10617:SF107">
    <property type="entry name" value="ELECTRON TRANSFER FLAVOPROTEIN-UBIQUINONE OXIDOREDUCTASE, MITOCHONDRIAL"/>
    <property type="match status" value="1"/>
</dbReference>
<evidence type="ECO:0000256" key="6">
    <source>
        <dbReference type="ARBA" id="ARBA00022723"/>
    </source>
</evidence>
<keyword evidence="6 14" id="KW-0479">Metal-binding</keyword>
<accession>A0AAC9KCZ2</accession>
<sequence>MNSIAPLGSRRHWYLRFFSLERASCPVRSGHCRGGAGGENSMSQHNEALCSDPDMLEGIERESMDFDVVIVGAGPAGLSAAIRLKQLSSDLTVCVVEKGSEVGAHILSGAVIEPRALEELIPEWREKGAPLHTPASEDRMMYLTETGGFRLPTPPQMHNEGNYIVSLGNFVRWLGEQAEALGVEIYPGFAAAGLIEEEGRIAGVITGDMGLGRDGQPGPNFQPGMELRATYTIFAEGCRGSLSKKLMQRFNLREGVDPQTYGIGIKELWEIPKENHRPGLVVHTMGWPMDSATYGGSFLYHFGDNLVSYGFVVGLDYANPWLSPFDEMQRLKAHPKMRTHFEGGRRIAYGARALSEGGLQSIPKLTFPGGLLVGDAAGFLNVPKIKGTHTAMKSGVLAAEAIADAFIADRAAEPVSYTDKIRESWVWEELSASRNIRPSFSRFGNIGGFLYSAVDTVLFKGRAPWTLHHQHPDHKTLRPAEQVQKIDYPKPDGVLTFDRLSSVYLSGTNHEEQQPVHLRLRDPGLWKSVNWDVFRAPESRYCPAGVYEVEQAEEGEAALRINAQNCVHCKTCDIKDPDQNIDWIVPEGGGGPNYPGGM</sequence>
<keyword evidence="5 14" id="KW-0285">Flavoprotein</keyword>
<organism evidence="18 19">
    <name type="scientific">Granulibacter bethesdensis</name>
    <dbReference type="NCBI Taxonomy" id="364410"/>
    <lineage>
        <taxon>Bacteria</taxon>
        <taxon>Pseudomonadati</taxon>
        <taxon>Pseudomonadota</taxon>
        <taxon>Alphaproteobacteria</taxon>
        <taxon>Acetobacterales</taxon>
        <taxon>Acetobacteraceae</taxon>
        <taxon>Granulibacter</taxon>
    </lineage>
</organism>
<dbReference type="PANTHER" id="PTHR10617">
    <property type="entry name" value="ELECTRON TRANSFER FLAVOPROTEIN-UBIQUINONE OXIDOREDUCTASE"/>
    <property type="match status" value="1"/>
</dbReference>
<comment type="function">
    <text evidence="2 14">Accepts electrons from ETF and reduces ubiquinone.</text>
</comment>
<dbReference type="EC" id="1.5.5.1" evidence="14"/>
<evidence type="ECO:0000313" key="19">
    <source>
        <dbReference type="Proteomes" id="UP000182373"/>
    </source>
</evidence>
<evidence type="ECO:0000256" key="14">
    <source>
        <dbReference type="RuleBase" id="RU366068"/>
    </source>
</evidence>
<feature type="domain" description="FAD-binding" evidence="15">
    <location>
        <begin position="66"/>
        <end position="256"/>
    </location>
</feature>
<gene>
    <name evidence="18" type="ORF">GbCGDNIH9_0540</name>
</gene>
<evidence type="ECO:0000256" key="5">
    <source>
        <dbReference type="ARBA" id="ARBA00022630"/>
    </source>
</evidence>
<dbReference type="Pfam" id="PF01494">
    <property type="entry name" value="FAD_binding_3"/>
    <property type="match status" value="1"/>
</dbReference>
<keyword evidence="10 14" id="KW-0408">Iron</keyword>
<evidence type="ECO:0000313" key="18">
    <source>
        <dbReference type="EMBL" id="APH53783.1"/>
    </source>
</evidence>
<evidence type="ECO:0000256" key="9">
    <source>
        <dbReference type="ARBA" id="ARBA00023002"/>
    </source>
</evidence>
<reference evidence="19" key="1">
    <citation type="submission" date="2016-11" db="EMBL/GenBank/DDBJ databases">
        <title>Comparative genomic and phenotypic analysis of Granulibacter bethesdensis clinical isolates from patients with chronic granulomatous disease.</title>
        <authorList>
            <person name="Zarember K.A."/>
            <person name="Porcella S.F."/>
            <person name="Chu J."/>
            <person name="Ding L."/>
            <person name="Dahlstrom E."/>
            <person name="Barbian K."/>
            <person name="Martens C."/>
            <person name="Sykora L."/>
            <person name="Kramer S."/>
            <person name="Pettinato A.M."/>
            <person name="Hong H."/>
            <person name="Wald G."/>
            <person name="Berg L.J."/>
            <person name="Rogge L.S."/>
            <person name="Greenberg D.E."/>
            <person name="Falcone E.L."/>
            <person name="Neves J.F."/>
            <person name="Simoes M.J."/>
            <person name="Casal M."/>
            <person name="Rodriguez-Lopez F.C."/>
            <person name="Zelazny A."/>
            <person name="Gallin J.I."/>
            <person name="Holland S.M."/>
        </authorList>
    </citation>
    <scope>NUCLEOTIDE SEQUENCE [LARGE SCALE GENOMIC DNA]</scope>
    <source>
        <strain evidence="19">NIH9.1</strain>
    </source>
</reference>
<evidence type="ECO:0000256" key="2">
    <source>
        <dbReference type="ARBA" id="ARBA00002819"/>
    </source>
</evidence>
<evidence type="ECO:0000259" key="17">
    <source>
        <dbReference type="Pfam" id="PF21162"/>
    </source>
</evidence>
<dbReference type="GO" id="GO:0071949">
    <property type="term" value="F:FAD binding"/>
    <property type="evidence" value="ECO:0007669"/>
    <property type="project" value="InterPro"/>
</dbReference>
<dbReference type="SUPFAM" id="SSF54373">
    <property type="entry name" value="FAD-linked reductases, C-terminal domain"/>
    <property type="match status" value="1"/>
</dbReference>
<dbReference type="Proteomes" id="UP000182373">
    <property type="component" value="Chromosome"/>
</dbReference>
<comment type="catalytic activity">
    <reaction evidence="13 14">
        <text>a ubiquinone + reduced [electron-transfer flavoprotein] = a ubiquinol + oxidized [electron-transfer flavoprotein] + H(+)</text>
        <dbReference type="Rhea" id="RHEA:24052"/>
        <dbReference type="Rhea" id="RHEA-COMP:9565"/>
        <dbReference type="Rhea" id="RHEA-COMP:9566"/>
        <dbReference type="Rhea" id="RHEA-COMP:10685"/>
        <dbReference type="Rhea" id="RHEA-COMP:10686"/>
        <dbReference type="ChEBI" id="CHEBI:15378"/>
        <dbReference type="ChEBI" id="CHEBI:16389"/>
        <dbReference type="ChEBI" id="CHEBI:17976"/>
        <dbReference type="ChEBI" id="CHEBI:57692"/>
        <dbReference type="ChEBI" id="CHEBI:58307"/>
        <dbReference type="EC" id="1.5.5.1"/>
    </reaction>
</comment>
<keyword evidence="11 14" id="KW-0411">Iron-sulfur</keyword>
<dbReference type="InterPro" id="IPR040156">
    <property type="entry name" value="ETF-QO"/>
</dbReference>
<dbReference type="GO" id="GO:0046872">
    <property type="term" value="F:metal ion binding"/>
    <property type="evidence" value="ECO:0007669"/>
    <property type="project" value="UniProtKB-KW"/>
</dbReference>
<dbReference type="Gene3D" id="3.50.50.60">
    <property type="entry name" value="FAD/NAD(P)-binding domain"/>
    <property type="match status" value="1"/>
</dbReference>
<dbReference type="SUPFAM" id="SSF51905">
    <property type="entry name" value="FAD/NAD(P)-binding domain"/>
    <property type="match status" value="1"/>
</dbReference>
<dbReference type="AlphaFoldDB" id="A0AAC9KCZ2"/>
<comment type="cofactor">
    <cofactor evidence="14">
        <name>[4Fe-4S] cluster</name>
        <dbReference type="ChEBI" id="CHEBI:49883"/>
    </cofactor>
    <text evidence="14">Binds 1 [4Fe-4S] cluster.</text>
</comment>
<keyword evidence="4" id="KW-0004">4Fe-4S</keyword>
<evidence type="ECO:0000256" key="10">
    <source>
        <dbReference type="ARBA" id="ARBA00023004"/>
    </source>
</evidence>
<evidence type="ECO:0000259" key="16">
    <source>
        <dbReference type="Pfam" id="PF05187"/>
    </source>
</evidence>
<dbReference type="InterPro" id="IPR007859">
    <property type="entry name" value="ETF-QO/FixX_C"/>
</dbReference>
<feature type="domain" description="ETF-QO/FixC ubiquinone-binding" evidence="17">
    <location>
        <begin position="261"/>
        <end position="354"/>
    </location>
</feature>
<evidence type="ECO:0000259" key="15">
    <source>
        <dbReference type="Pfam" id="PF01494"/>
    </source>
</evidence>
<evidence type="ECO:0000256" key="8">
    <source>
        <dbReference type="ARBA" id="ARBA00022982"/>
    </source>
</evidence>
<evidence type="ECO:0000256" key="1">
    <source>
        <dbReference type="ARBA" id="ARBA00001974"/>
    </source>
</evidence>
<name>A0AAC9KCZ2_9PROT</name>
<dbReference type="GO" id="GO:0004174">
    <property type="term" value="F:electron-transferring-flavoprotein dehydrogenase activity"/>
    <property type="evidence" value="ECO:0007669"/>
    <property type="project" value="UniProtKB-UniRule"/>
</dbReference>
<dbReference type="Gene3D" id="3.30.70.20">
    <property type="match status" value="1"/>
</dbReference>
<keyword evidence="8 14" id="KW-0249">Electron transport</keyword>
<evidence type="ECO:0000256" key="11">
    <source>
        <dbReference type="ARBA" id="ARBA00023014"/>
    </source>
</evidence>
<dbReference type="InterPro" id="IPR036188">
    <property type="entry name" value="FAD/NAD-bd_sf"/>
</dbReference>
<evidence type="ECO:0000256" key="13">
    <source>
        <dbReference type="ARBA" id="ARBA00052682"/>
    </source>
</evidence>
<dbReference type="PRINTS" id="PR00420">
    <property type="entry name" value="RNGMNOXGNASE"/>
</dbReference>
<evidence type="ECO:0000256" key="3">
    <source>
        <dbReference type="ARBA" id="ARBA00022448"/>
    </source>
</evidence>
<keyword evidence="3 14" id="KW-0813">Transport</keyword>
<comment type="cofactor">
    <cofactor evidence="1 14">
        <name>FAD</name>
        <dbReference type="ChEBI" id="CHEBI:57692"/>
    </cofactor>
</comment>
<dbReference type="Pfam" id="PF21162">
    <property type="entry name" value="ETFQO_UQ-bd"/>
    <property type="match status" value="1"/>
</dbReference>